<dbReference type="GO" id="GO:0102043">
    <property type="term" value="F:isopentenyl phosphate kinase activity"/>
    <property type="evidence" value="ECO:0007669"/>
    <property type="project" value="TreeGrafter"/>
</dbReference>
<dbReference type="PANTHER" id="PTHR43654">
    <property type="entry name" value="GLUTAMATE 5-KINASE"/>
    <property type="match status" value="1"/>
</dbReference>
<evidence type="ECO:0000256" key="4">
    <source>
        <dbReference type="ARBA" id="ARBA00022840"/>
    </source>
</evidence>
<feature type="domain" description="Aspartate/glutamate/uridylate kinase" evidence="5">
    <location>
        <begin position="6"/>
        <end position="231"/>
    </location>
</feature>
<sequence>MKPACYVIKLGGSVTTYKQGRYALRHDAIALVARVLKARQALIGLPVILIFGGGSFGNVAPTEYRIFERQHGLPSANLPMMTSIMFSMLSDITRIFVEQGLRVYPFQSSALLGVDEEGRVTLHARQLATAMASGYMPLLTGDLLLRGEQEAQVFSSDNIAPLLAADFEVRRVLYYSDVAGVYDQGNALVPWVGNANAACMEACVGASSMTDLTGGMRNKFMQQRQLARLGVVSEVLSFECFDRVHLSLCGLRQFGTVFLSE</sequence>
<keyword evidence="4" id="KW-0067">ATP-binding</keyword>
<reference evidence="6" key="1">
    <citation type="journal article" date="2012" name="Antimicrob. Agents Chemother.">
        <title>Different biosynthetic pathways to fosfomycin in Pseudomonas syringae and Streptomyces species.</title>
        <authorList>
            <person name="Kim S.Y."/>
            <person name="Ju K.S."/>
            <person name="Metcalf W.W."/>
            <person name="Evans B.S."/>
            <person name="Kuzuyama T."/>
            <person name="van der Donk W.A."/>
        </authorList>
    </citation>
    <scope>NUCLEOTIDE SEQUENCE</scope>
    <source>
        <strain evidence="6">PB-5123</strain>
    </source>
</reference>
<dbReference type="GO" id="GO:0016114">
    <property type="term" value="P:terpenoid biosynthetic process"/>
    <property type="evidence" value="ECO:0007669"/>
    <property type="project" value="TreeGrafter"/>
</dbReference>
<dbReference type="GO" id="GO:0005829">
    <property type="term" value="C:cytosol"/>
    <property type="evidence" value="ECO:0007669"/>
    <property type="project" value="TreeGrafter"/>
</dbReference>
<keyword evidence="2" id="KW-0547">Nucleotide-binding</keyword>
<dbReference type="AlphaFoldDB" id="I6R7K5"/>
<dbReference type="GO" id="GO:0005524">
    <property type="term" value="F:ATP binding"/>
    <property type="evidence" value="ECO:0007669"/>
    <property type="project" value="UniProtKB-KW"/>
</dbReference>
<dbReference type="NCBIfam" id="NF000122">
    <property type="entry name" value="485965_fosC"/>
    <property type="match status" value="1"/>
</dbReference>
<accession>I6R7K5</accession>
<evidence type="ECO:0000259" key="5">
    <source>
        <dbReference type="Pfam" id="PF00696"/>
    </source>
</evidence>
<dbReference type="PANTHER" id="PTHR43654:SF1">
    <property type="entry name" value="ISOPENTENYL PHOSPHATE KINASE"/>
    <property type="match status" value="1"/>
</dbReference>
<keyword evidence="3" id="KW-0418">Kinase</keyword>
<keyword evidence="1 6" id="KW-0808">Transferase</keyword>
<evidence type="ECO:0000313" key="6">
    <source>
        <dbReference type="EMBL" id="AFM38990.1"/>
    </source>
</evidence>
<dbReference type="GO" id="GO:0016301">
    <property type="term" value="F:kinase activity"/>
    <property type="evidence" value="ECO:0007669"/>
    <property type="project" value="UniProtKB-KW"/>
</dbReference>
<protein>
    <submittedName>
        <fullName evidence="6">Phosphotransferase</fullName>
    </submittedName>
</protein>
<dbReference type="Gene3D" id="3.40.1160.10">
    <property type="entry name" value="Acetylglutamate kinase-like"/>
    <property type="match status" value="1"/>
</dbReference>
<dbReference type="PRINTS" id="PR00474">
    <property type="entry name" value="GLU5KINASE"/>
</dbReference>
<dbReference type="InterPro" id="IPR001048">
    <property type="entry name" value="Asp/Glu/Uridylate_kinase"/>
</dbReference>
<evidence type="ECO:0000256" key="1">
    <source>
        <dbReference type="ARBA" id="ARBA00022679"/>
    </source>
</evidence>
<name>I6R7K5_PSESX</name>
<proteinExistence type="predicted"/>
<dbReference type="SUPFAM" id="SSF53633">
    <property type="entry name" value="Carbamate kinase-like"/>
    <property type="match status" value="1"/>
</dbReference>
<organism evidence="6">
    <name type="scientific">Pseudomonas syringae</name>
    <dbReference type="NCBI Taxonomy" id="317"/>
    <lineage>
        <taxon>Bacteria</taxon>
        <taxon>Pseudomonadati</taxon>
        <taxon>Pseudomonadota</taxon>
        <taxon>Gammaproteobacteria</taxon>
        <taxon>Pseudomonadales</taxon>
        <taxon>Pseudomonadaceae</taxon>
        <taxon>Pseudomonas</taxon>
    </lineage>
</organism>
<dbReference type="EMBL" id="JX102649">
    <property type="protein sequence ID" value="AFM38990.1"/>
    <property type="molecule type" value="Genomic_DNA"/>
</dbReference>
<dbReference type="Pfam" id="PF00696">
    <property type="entry name" value="AA_kinase"/>
    <property type="match status" value="1"/>
</dbReference>
<evidence type="ECO:0000256" key="3">
    <source>
        <dbReference type="ARBA" id="ARBA00022777"/>
    </source>
</evidence>
<evidence type="ECO:0000256" key="2">
    <source>
        <dbReference type="ARBA" id="ARBA00022741"/>
    </source>
</evidence>
<dbReference type="InterPro" id="IPR001057">
    <property type="entry name" value="Glu/AcGlu_kinase"/>
</dbReference>
<dbReference type="InterPro" id="IPR036393">
    <property type="entry name" value="AceGlu_kinase-like_sf"/>
</dbReference>